<dbReference type="Pfam" id="PF06211">
    <property type="entry name" value="BAMBI"/>
    <property type="match status" value="1"/>
</dbReference>
<evidence type="ECO:0000313" key="5">
    <source>
        <dbReference type="EMBL" id="CAH1977082.1"/>
    </source>
</evidence>
<dbReference type="OrthoDB" id="5914644at2759"/>
<keyword evidence="1" id="KW-0812">Transmembrane</keyword>
<organism evidence="5 6">
    <name type="scientific">Acanthoscelides obtectus</name>
    <name type="common">Bean weevil</name>
    <name type="synonym">Bruchus obtectus</name>
    <dbReference type="NCBI Taxonomy" id="200917"/>
    <lineage>
        <taxon>Eukaryota</taxon>
        <taxon>Metazoa</taxon>
        <taxon>Ecdysozoa</taxon>
        <taxon>Arthropoda</taxon>
        <taxon>Hexapoda</taxon>
        <taxon>Insecta</taxon>
        <taxon>Pterygota</taxon>
        <taxon>Neoptera</taxon>
        <taxon>Endopterygota</taxon>
        <taxon>Coleoptera</taxon>
        <taxon>Polyphaga</taxon>
        <taxon>Cucujiformia</taxon>
        <taxon>Chrysomeloidea</taxon>
        <taxon>Chrysomelidae</taxon>
        <taxon>Bruchinae</taxon>
        <taxon>Bruchini</taxon>
        <taxon>Acanthoscelides</taxon>
    </lineage>
</organism>
<evidence type="ECO:0000259" key="4">
    <source>
        <dbReference type="Pfam" id="PF19337"/>
    </source>
</evidence>
<evidence type="ECO:0000313" key="6">
    <source>
        <dbReference type="Proteomes" id="UP001152888"/>
    </source>
</evidence>
<keyword evidence="1" id="KW-0472">Membrane</keyword>
<dbReference type="PANTHER" id="PTHR15505:SF1">
    <property type="entry name" value="BMP AND ACTIVIN MEMBRANE-BOUND INHIBITOR HOMOLOG"/>
    <property type="match status" value="1"/>
</dbReference>
<dbReference type="Pfam" id="PF19337">
    <property type="entry name" value="BAMBI_C"/>
    <property type="match status" value="1"/>
</dbReference>
<evidence type="ECO:0008006" key="7">
    <source>
        <dbReference type="Google" id="ProtNLM"/>
    </source>
</evidence>
<evidence type="ECO:0000259" key="3">
    <source>
        <dbReference type="Pfam" id="PF06211"/>
    </source>
</evidence>
<keyword evidence="1" id="KW-1133">Transmembrane helix</keyword>
<feature type="signal peptide" evidence="2">
    <location>
        <begin position="1"/>
        <end position="23"/>
    </location>
</feature>
<feature type="domain" description="BMP and activin membrane-bound inhibitor N-terminal" evidence="3">
    <location>
        <begin position="45"/>
        <end position="134"/>
    </location>
</feature>
<name>A0A9P0KM47_ACAOB</name>
<dbReference type="CDD" id="cd23576">
    <property type="entry name" value="TFP_LU_ECD_BAMBI"/>
    <property type="match status" value="1"/>
</dbReference>
<sequence>MGAFGVVFGFSVIFSYRFALVLAGGEGITINKPVVRSSRLQAQFATGYVSCFCNLASCVTTGYVCKSVKGGCFSDISDQNSNGHKGHHGCIEQLPEEESAKCQTRGGMHERTVIRRKESPRSLFLCCHHDLCNHVDSPQTKSLLNTTLLSDISEEQDLRYQNQQETTYLYSDSDVWFRAATIAVPICGAVILFVLIALAVKILKSEHQDSAVHKLGPTMYVHHLPQQCKTLKDYPDRYDKAAYDNLLRKDYIPTHHNFLIDESASRAHQQPLLAHPSAVGPPPCAYVPILAPSPCVSNAHSNASDKNETNAKLNLMQCESDSKKSIIFEIEKAPTNCSEVNLVTFTPEKSS</sequence>
<accession>A0A9P0KM47</accession>
<proteinExistence type="predicted"/>
<dbReference type="InterPro" id="IPR045860">
    <property type="entry name" value="Snake_toxin-like_sf"/>
</dbReference>
<dbReference type="GO" id="GO:0005109">
    <property type="term" value="F:frizzled binding"/>
    <property type="evidence" value="ECO:0007669"/>
    <property type="project" value="TreeGrafter"/>
</dbReference>
<dbReference type="AlphaFoldDB" id="A0A9P0KM47"/>
<evidence type="ECO:0000256" key="2">
    <source>
        <dbReference type="SAM" id="SignalP"/>
    </source>
</evidence>
<feature type="domain" description="BMP and activin membrane-bound inhibitor C-terminal" evidence="4">
    <location>
        <begin position="169"/>
        <end position="223"/>
    </location>
</feature>
<gene>
    <name evidence="5" type="ORF">ACAOBT_LOCUS12442</name>
</gene>
<dbReference type="Gene3D" id="2.10.60.10">
    <property type="entry name" value="CD59"/>
    <property type="match status" value="1"/>
</dbReference>
<dbReference type="Proteomes" id="UP001152888">
    <property type="component" value="Unassembled WGS sequence"/>
</dbReference>
<keyword evidence="6" id="KW-1185">Reference proteome</keyword>
<keyword evidence="2" id="KW-0732">Signal</keyword>
<feature type="transmembrane region" description="Helical" evidence="1">
    <location>
        <begin position="175"/>
        <end position="200"/>
    </location>
</feature>
<dbReference type="InterPro" id="IPR045807">
    <property type="entry name" value="BAMBI_N"/>
</dbReference>
<dbReference type="EMBL" id="CAKOFQ010006853">
    <property type="protein sequence ID" value="CAH1977082.1"/>
    <property type="molecule type" value="Genomic_DNA"/>
</dbReference>
<protein>
    <recommendedName>
        <fullName evidence="7">BMP and activin membrane-bound inhibitor</fullName>
    </recommendedName>
</protein>
<feature type="chain" id="PRO_5040253634" description="BMP and activin membrane-bound inhibitor" evidence="2">
    <location>
        <begin position="24"/>
        <end position="351"/>
    </location>
</feature>
<dbReference type="PANTHER" id="PTHR15505">
    <property type="entry name" value="RIIA DOMAIN-CONTAINING PROTEIN 1"/>
    <property type="match status" value="1"/>
</dbReference>
<reference evidence="5" key="1">
    <citation type="submission" date="2022-03" db="EMBL/GenBank/DDBJ databases">
        <authorList>
            <person name="Sayadi A."/>
        </authorList>
    </citation>
    <scope>NUCLEOTIDE SEQUENCE</scope>
</reference>
<comment type="caution">
    <text evidence="5">The sequence shown here is derived from an EMBL/GenBank/DDBJ whole genome shotgun (WGS) entry which is preliminary data.</text>
</comment>
<dbReference type="InterPro" id="IPR045806">
    <property type="entry name" value="BAMBI_C"/>
</dbReference>
<evidence type="ECO:0000256" key="1">
    <source>
        <dbReference type="SAM" id="Phobius"/>
    </source>
</evidence>